<evidence type="ECO:0000256" key="2">
    <source>
        <dbReference type="ARBA" id="ARBA00008661"/>
    </source>
</evidence>
<gene>
    <name evidence="11" type="ORF">CXG81DRAFT_368</name>
</gene>
<dbReference type="STRING" id="1555241.A0A4P9XBB2"/>
<proteinExistence type="inferred from homology"/>
<evidence type="ECO:0000256" key="5">
    <source>
        <dbReference type="ARBA" id="ARBA00022692"/>
    </source>
</evidence>
<dbReference type="PANTHER" id="PTHR11214:SF351">
    <property type="entry name" value="BETA-1,3-GALACTOSYLTRANSFERASE PVG3"/>
    <property type="match status" value="1"/>
</dbReference>
<evidence type="ECO:0000256" key="9">
    <source>
        <dbReference type="ARBA" id="ARBA00023136"/>
    </source>
</evidence>
<feature type="non-terminal residue" evidence="11">
    <location>
        <position position="232"/>
    </location>
</feature>
<evidence type="ECO:0000256" key="1">
    <source>
        <dbReference type="ARBA" id="ARBA00004323"/>
    </source>
</evidence>
<dbReference type="GO" id="GO:0016758">
    <property type="term" value="F:hexosyltransferase activity"/>
    <property type="evidence" value="ECO:0007669"/>
    <property type="project" value="InterPro"/>
</dbReference>
<reference evidence="12" key="1">
    <citation type="journal article" date="2018" name="Nat. Microbiol.">
        <title>Leveraging single-cell genomics to expand the fungal tree of life.</title>
        <authorList>
            <person name="Ahrendt S.R."/>
            <person name="Quandt C.A."/>
            <person name="Ciobanu D."/>
            <person name="Clum A."/>
            <person name="Salamov A."/>
            <person name="Andreopoulos B."/>
            <person name="Cheng J.F."/>
            <person name="Woyke T."/>
            <person name="Pelin A."/>
            <person name="Henrissat B."/>
            <person name="Reynolds N.K."/>
            <person name="Benny G.L."/>
            <person name="Smith M.E."/>
            <person name="James T.Y."/>
            <person name="Grigoriev I.V."/>
        </authorList>
    </citation>
    <scope>NUCLEOTIDE SEQUENCE [LARGE SCALE GENOMIC DNA]</scope>
    <source>
        <strain evidence="12">ATCC 52028</strain>
    </source>
</reference>
<dbReference type="PANTHER" id="PTHR11214">
    <property type="entry name" value="BETA-1,3-N-ACETYLGLUCOSAMINYLTRANSFERASE"/>
    <property type="match status" value="1"/>
</dbReference>
<dbReference type="Pfam" id="PF01762">
    <property type="entry name" value="Galactosyl_T"/>
    <property type="match status" value="1"/>
</dbReference>
<keyword evidence="5" id="KW-0812">Transmembrane</keyword>
<keyword evidence="9" id="KW-0472">Membrane</keyword>
<keyword evidence="12" id="KW-1185">Reference proteome</keyword>
<keyword evidence="4" id="KW-0808">Transferase</keyword>
<organism evidence="11 12">
    <name type="scientific">Caulochytrium protostelioides</name>
    <dbReference type="NCBI Taxonomy" id="1555241"/>
    <lineage>
        <taxon>Eukaryota</taxon>
        <taxon>Fungi</taxon>
        <taxon>Fungi incertae sedis</taxon>
        <taxon>Chytridiomycota</taxon>
        <taxon>Chytridiomycota incertae sedis</taxon>
        <taxon>Chytridiomycetes</taxon>
        <taxon>Caulochytriales</taxon>
        <taxon>Caulochytriaceae</taxon>
        <taxon>Caulochytrium</taxon>
    </lineage>
</organism>
<accession>A0A4P9XBB2</accession>
<dbReference type="GO" id="GO:0000139">
    <property type="term" value="C:Golgi membrane"/>
    <property type="evidence" value="ECO:0007669"/>
    <property type="project" value="UniProtKB-SubCell"/>
</dbReference>
<evidence type="ECO:0000313" key="12">
    <source>
        <dbReference type="Proteomes" id="UP000274922"/>
    </source>
</evidence>
<dbReference type="OrthoDB" id="2139606at2759"/>
<dbReference type="AlphaFoldDB" id="A0A4P9XBB2"/>
<dbReference type="EMBL" id="ML014144">
    <property type="protein sequence ID" value="RKP02410.1"/>
    <property type="molecule type" value="Genomic_DNA"/>
</dbReference>
<evidence type="ECO:0000256" key="8">
    <source>
        <dbReference type="ARBA" id="ARBA00023034"/>
    </source>
</evidence>
<dbReference type="InterPro" id="IPR002659">
    <property type="entry name" value="Glyco_trans_31"/>
</dbReference>
<dbReference type="Proteomes" id="UP000274922">
    <property type="component" value="Unassembled WGS sequence"/>
</dbReference>
<evidence type="ECO:0000256" key="3">
    <source>
        <dbReference type="ARBA" id="ARBA00022676"/>
    </source>
</evidence>
<evidence type="ECO:0000256" key="6">
    <source>
        <dbReference type="ARBA" id="ARBA00022968"/>
    </source>
</evidence>
<protein>
    <recommendedName>
        <fullName evidence="10">Hexosyltransferase</fullName>
        <ecNumber evidence="10">2.4.1.-</ecNumber>
    </recommendedName>
</protein>
<keyword evidence="3 10" id="KW-0328">Glycosyltransferase</keyword>
<evidence type="ECO:0000256" key="7">
    <source>
        <dbReference type="ARBA" id="ARBA00022989"/>
    </source>
</evidence>
<keyword evidence="8 10" id="KW-0333">Golgi apparatus</keyword>
<keyword evidence="6" id="KW-0735">Signal-anchor</keyword>
<evidence type="ECO:0000256" key="4">
    <source>
        <dbReference type="ARBA" id="ARBA00022679"/>
    </source>
</evidence>
<name>A0A4P9XBB2_9FUNG</name>
<comment type="subcellular location">
    <subcellularLocation>
        <location evidence="1 10">Golgi apparatus membrane</location>
        <topology evidence="1 10">Single-pass type II membrane protein</topology>
    </subcellularLocation>
</comment>
<dbReference type="Gene3D" id="3.90.550.50">
    <property type="match status" value="1"/>
</dbReference>
<feature type="non-terminal residue" evidence="11">
    <location>
        <position position="1"/>
    </location>
</feature>
<comment type="similarity">
    <text evidence="2 10">Belongs to the glycosyltransferase 31 family.</text>
</comment>
<evidence type="ECO:0000256" key="10">
    <source>
        <dbReference type="RuleBase" id="RU363063"/>
    </source>
</evidence>
<sequence>VGIFSTASRFLRRSLIRATYMQMHPPSIMARFVICAPNDAHTQRLVKLEQDAYRDLLVLSCRENMDDGKSLFYMRAMAFLFAEKQSLASMQPRLVMKADDDTYVHLGNLATRFATLPHAGVYFGRDYERQFMTGMGYAVSWDIVAQLGSLLGDTRSIKAVGGVAGQEDIVMARWVRHTNRLRHWISEEREFYDDPSFAGQGWAHPYTPGTLLIHRLKLDDPFVTAATHFAAA</sequence>
<dbReference type="GO" id="GO:0051072">
    <property type="term" value="P:4,6-pyruvylated galactose residue biosynthetic process"/>
    <property type="evidence" value="ECO:0007669"/>
    <property type="project" value="TreeGrafter"/>
</dbReference>
<evidence type="ECO:0000313" key="11">
    <source>
        <dbReference type="EMBL" id="RKP02410.1"/>
    </source>
</evidence>
<keyword evidence="7" id="KW-1133">Transmembrane helix</keyword>
<dbReference type="EC" id="2.4.1.-" evidence="10"/>